<accession>A0A0C7QJR1</accession>
<evidence type="ECO:0000313" key="2">
    <source>
        <dbReference type="Proteomes" id="UP000049127"/>
    </source>
</evidence>
<proteinExistence type="predicted"/>
<dbReference type="Proteomes" id="UP000049127">
    <property type="component" value="Unassembled WGS sequence"/>
</dbReference>
<gene>
    <name evidence="1" type="ORF">R28058_16371</name>
</gene>
<reference evidence="1 2" key="1">
    <citation type="submission" date="2015-01" db="EMBL/GenBank/DDBJ databases">
        <authorList>
            <person name="Aslett A.Martin."/>
            <person name="De Silva Nishadi"/>
        </authorList>
    </citation>
    <scope>NUCLEOTIDE SEQUENCE [LARGE SCALE GENOMIC DNA]</scope>
    <source>
        <strain evidence="1 2">R28058</strain>
    </source>
</reference>
<dbReference type="RefSeq" id="WP_055342044.1">
    <property type="nucleotide sequence ID" value="NZ_CDNF01000003.1"/>
</dbReference>
<dbReference type="AlphaFoldDB" id="A0A0C7QJR1"/>
<name>A0A0C7QJR1_PARSO</name>
<evidence type="ECO:0000313" key="1">
    <source>
        <dbReference type="EMBL" id="CEQ03904.1"/>
    </source>
</evidence>
<protein>
    <recommendedName>
        <fullName evidence="3">Two component regulator three Y domain-containing protein</fullName>
    </recommendedName>
</protein>
<evidence type="ECO:0008006" key="3">
    <source>
        <dbReference type="Google" id="ProtNLM"/>
    </source>
</evidence>
<sequence>MNKDLNILQVSQGSLIFNKPFTVSILPENKNFTYQYIVYKNDCILSTSQTSLNSTFSFYPEEYSNFKISALVFKDSIHIETLDSNSLDFIEDFVYIDRLDIVKTNSDITINVLCPISPIKQHFAYYLKKDNIAIEKIWYKKSNTHTFYNLSPGSYSIVVYSRLIKNNNYEDLVILETEKIIL</sequence>
<organism evidence="1 2">
    <name type="scientific">Paraclostridium sordellii</name>
    <name type="common">Clostridium sordellii</name>
    <dbReference type="NCBI Taxonomy" id="1505"/>
    <lineage>
        <taxon>Bacteria</taxon>
        <taxon>Bacillati</taxon>
        <taxon>Bacillota</taxon>
        <taxon>Clostridia</taxon>
        <taxon>Peptostreptococcales</taxon>
        <taxon>Peptostreptococcaceae</taxon>
        <taxon>Paraclostridium</taxon>
    </lineage>
</organism>
<dbReference type="EMBL" id="CEKZ01000003">
    <property type="protein sequence ID" value="CEQ03904.1"/>
    <property type="molecule type" value="Genomic_DNA"/>
</dbReference>